<protein>
    <recommendedName>
        <fullName evidence="3">Nephrocystin 3-like N-terminal domain-containing protein</fullName>
    </recommendedName>
</protein>
<proteinExistence type="predicted"/>
<feature type="coiled-coil region" evidence="2">
    <location>
        <begin position="118"/>
        <end position="176"/>
    </location>
</feature>
<dbReference type="Gene3D" id="3.40.50.300">
    <property type="entry name" value="P-loop containing nucleotide triphosphate hydrolases"/>
    <property type="match status" value="1"/>
</dbReference>
<dbReference type="InterPro" id="IPR027417">
    <property type="entry name" value="P-loop_NTPase"/>
</dbReference>
<accession>A0A6G1IHD6</accession>
<dbReference type="AlphaFoldDB" id="A0A6G1IHD6"/>
<gene>
    <name evidence="4" type="ORF">K458DRAFT_319518</name>
</gene>
<evidence type="ECO:0000313" key="4">
    <source>
        <dbReference type="EMBL" id="KAF2677498.1"/>
    </source>
</evidence>
<evidence type="ECO:0000259" key="3">
    <source>
        <dbReference type="Pfam" id="PF24883"/>
    </source>
</evidence>
<evidence type="ECO:0000256" key="2">
    <source>
        <dbReference type="SAM" id="Coils"/>
    </source>
</evidence>
<dbReference type="Pfam" id="PF24883">
    <property type="entry name" value="NPHP3_N"/>
    <property type="match status" value="1"/>
</dbReference>
<dbReference type="SUPFAM" id="SSF52540">
    <property type="entry name" value="P-loop containing nucleoside triphosphate hydrolases"/>
    <property type="match status" value="1"/>
</dbReference>
<evidence type="ECO:0000256" key="1">
    <source>
        <dbReference type="ARBA" id="ARBA00022737"/>
    </source>
</evidence>
<name>A0A6G1IHD6_9PLEO</name>
<dbReference type="PANTHER" id="PTHR10039">
    <property type="entry name" value="AMELOGENIN"/>
    <property type="match status" value="1"/>
</dbReference>
<keyword evidence="2" id="KW-0175">Coiled coil</keyword>
<feature type="domain" description="Nephrocystin 3-like N-terminal" evidence="3">
    <location>
        <begin position="243"/>
        <end position="421"/>
    </location>
</feature>
<keyword evidence="1" id="KW-0677">Repeat</keyword>
<dbReference type="PANTHER" id="PTHR10039:SF5">
    <property type="entry name" value="NACHT DOMAIN-CONTAINING PROTEIN"/>
    <property type="match status" value="1"/>
</dbReference>
<feature type="non-terminal residue" evidence="4">
    <location>
        <position position="564"/>
    </location>
</feature>
<dbReference type="InterPro" id="IPR056884">
    <property type="entry name" value="NPHP3-like_N"/>
</dbReference>
<dbReference type="EMBL" id="MU005622">
    <property type="protein sequence ID" value="KAF2677498.1"/>
    <property type="molecule type" value="Genomic_DNA"/>
</dbReference>
<organism evidence="4 5">
    <name type="scientific">Lentithecium fluviatile CBS 122367</name>
    <dbReference type="NCBI Taxonomy" id="1168545"/>
    <lineage>
        <taxon>Eukaryota</taxon>
        <taxon>Fungi</taxon>
        <taxon>Dikarya</taxon>
        <taxon>Ascomycota</taxon>
        <taxon>Pezizomycotina</taxon>
        <taxon>Dothideomycetes</taxon>
        <taxon>Pleosporomycetidae</taxon>
        <taxon>Pleosporales</taxon>
        <taxon>Massarineae</taxon>
        <taxon>Lentitheciaceae</taxon>
        <taxon>Lentithecium</taxon>
    </lineage>
</organism>
<dbReference type="OrthoDB" id="443402at2759"/>
<reference evidence="4" key="1">
    <citation type="journal article" date="2020" name="Stud. Mycol.">
        <title>101 Dothideomycetes genomes: a test case for predicting lifestyles and emergence of pathogens.</title>
        <authorList>
            <person name="Haridas S."/>
            <person name="Albert R."/>
            <person name="Binder M."/>
            <person name="Bloem J."/>
            <person name="Labutti K."/>
            <person name="Salamov A."/>
            <person name="Andreopoulos B."/>
            <person name="Baker S."/>
            <person name="Barry K."/>
            <person name="Bills G."/>
            <person name="Bluhm B."/>
            <person name="Cannon C."/>
            <person name="Castanera R."/>
            <person name="Culley D."/>
            <person name="Daum C."/>
            <person name="Ezra D."/>
            <person name="Gonzalez J."/>
            <person name="Henrissat B."/>
            <person name="Kuo A."/>
            <person name="Liang C."/>
            <person name="Lipzen A."/>
            <person name="Lutzoni F."/>
            <person name="Magnuson J."/>
            <person name="Mondo S."/>
            <person name="Nolan M."/>
            <person name="Ohm R."/>
            <person name="Pangilinan J."/>
            <person name="Park H.-J."/>
            <person name="Ramirez L."/>
            <person name="Alfaro M."/>
            <person name="Sun H."/>
            <person name="Tritt A."/>
            <person name="Yoshinaga Y."/>
            <person name="Zwiers L.-H."/>
            <person name="Turgeon B."/>
            <person name="Goodwin S."/>
            <person name="Spatafora J."/>
            <person name="Crous P."/>
            <person name="Grigoriev I."/>
        </authorList>
    </citation>
    <scope>NUCLEOTIDE SEQUENCE</scope>
    <source>
        <strain evidence="4">CBS 122367</strain>
    </source>
</reference>
<sequence>MVIEALAAVGLVGNIVQFIDFSYNLFTVSTAIHHSYAGASQSARDIESITKELQQWCAKIASRRNSQGQLLPSHHNKSLVTLVAGCENAAVELLSALHALRAKDARSRWSCFRAALAATWKEAQINNMEKRLDTYRQQIANRQIGADLTKQISSLKHDIQHAVETLQKDLNEVRMQISKRSSVIDSGTNTTEDDRHDRKALAASLAECTSIASDIIIALALLDSLPFEQMDFRHSKIQTAHSGTLEWVFSTQWKSWIESADPIFWISGKPGSGKSTLMKHLVHNSRSHLSSSHNLVIVDYFFWVGGTDLQRSQEGLLRSLLYDILRQNPQLMKRILPDAWQDVSSRLAGGVATLHLARRCQAWTRGELLEAFHQLSTINDWDTKLLIFIDGLDEYAGDHEDLIWTICNLTKLDVKICVASRPWNIFEDAFGSNLKRKLYLQDLNKDDMQRYVDDNLRRQPNFQRLERSQADEIVGEIVGKSQGVFLWVHLVVRSLVEGLRNRDSISLLRKRLREFPSDLDQFFRYMFLSLEGVYKMHLSHMFQVALTADQPLSPIAYWLLDEIE</sequence>
<dbReference type="Proteomes" id="UP000799291">
    <property type="component" value="Unassembled WGS sequence"/>
</dbReference>
<keyword evidence="5" id="KW-1185">Reference proteome</keyword>
<evidence type="ECO:0000313" key="5">
    <source>
        <dbReference type="Proteomes" id="UP000799291"/>
    </source>
</evidence>